<name>A0A2K9VHU8_9CAUD</name>
<protein>
    <submittedName>
        <fullName evidence="2">Uncharacterized protein</fullName>
    </submittedName>
</protein>
<evidence type="ECO:0000256" key="1">
    <source>
        <dbReference type="SAM" id="Phobius"/>
    </source>
</evidence>
<keyword evidence="3" id="KW-1185">Reference proteome</keyword>
<evidence type="ECO:0000313" key="2">
    <source>
        <dbReference type="EMBL" id="AUV61913.1"/>
    </source>
</evidence>
<evidence type="ECO:0000313" key="3">
    <source>
        <dbReference type="Proteomes" id="UP000241341"/>
    </source>
</evidence>
<accession>A0A2K9VHU8</accession>
<keyword evidence="1" id="KW-0812">Transmembrane</keyword>
<reference evidence="2 3" key="1">
    <citation type="submission" date="2018-01" db="EMBL/GenBank/DDBJ databases">
        <title>Pseudomonas phages infecting Pseudomonas sp. isolated from Prunus avium.</title>
        <authorList>
            <person name="Colberg O."/>
            <person name="Byth Carstens A."/>
        </authorList>
    </citation>
    <scope>NUCLEOTIDE SEQUENCE [LARGE SCALE GENOMIC DNA]</scope>
</reference>
<proteinExistence type="predicted"/>
<feature type="transmembrane region" description="Helical" evidence="1">
    <location>
        <begin position="7"/>
        <end position="31"/>
    </location>
</feature>
<feature type="transmembrane region" description="Helical" evidence="1">
    <location>
        <begin position="37"/>
        <end position="61"/>
    </location>
</feature>
<dbReference type="EMBL" id="MG775261">
    <property type="protein sequence ID" value="AUV61913.1"/>
    <property type="molecule type" value="Genomic_DNA"/>
</dbReference>
<keyword evidence="1" id="KW-1133">Transmembrane helix</keyword>
<gene>
    <name evidence="2" type="ORF">PsPhPollyC_gp47</name>
</gene>
<sequence>MSTAIKIVFGLLAVVAGFLCGILLALLRILYKAAPLLLVAAFCFWLAGCQVNVIVAPGATVSGNDSVRDSSHTAAMIVPADSDVGFVE</sequence>
<keyword evidence="1" id="KW-0472">Membrane</keyword>
<dbReference type="Proteomes" id="UP000241341">
    <property type="component" value="Segment"/>
</dbReference>
<organism evidence="2 3">
    <name type="scientific">Pseudomonas phage PollyC</name>
    <dbReference type="NCBI Taxonomy" id="2079290"/>
    <lineage>
        <taxon>Viruses</taxon>
        <taxon>Duplodnaviria</taxon>
        <taxon>Heunggongvirae</taxon>
        <taxon>Uroviricota</taxon>
        <taxon>Caudoviricetes</taxon>
        <taxon>Autographivirales</taxon>
        <taxon>Autonotataviridae</taxon>
        <taxon>Pollyceevirus</taxon>
        <taxon>Pollyceevirus pollyC</taxon>
    </lineage>
</organism>